<name>A0ABQ8EAL2_BRANA</name>
<keyword evidence="2" id="KW-1185">Reference proteome</keyword>
<evidence type="ECO:0000313" key="2">
    <source>
        <dbReference type="Proteomes" id="UP000824890"/>
    </source>
</evidence>
<comment type="caution">
    <text evidence="1">The sequence shown here is derived from an EMBL/GenBank/DDBJ whole genome shotgun (WGS) entry which is preliminary data.</text>
</comment>
<sequence length="209" mass="22852">MSKEPVARGIGLFRPVAGRAWARDFTSRKEAGLAGEACRGTGPKAGKPTVTRGVKGDVVATSTVERNRAPPMTTAVRSPDTASAHYFVFELQSAAEELKRQGSDKVDSYSPMCLPFFPTSFQTPQIGHACTELLDKKTNKIRKVTTVLIDNAYCLRRLGHLLLLLDSFRTSEKRSSGVVDCVLQFFMFINDFTKTVAGAKGDCVPRFVS</sequence>
<dbReference type="Proteomes" id="UP000824890">
    <property type="component" value="Unassembled WGS sequence"/>
</dbReference>
<protein>
    <submittedName>
        <fullName evidence="1">Uncharacterized protein</fullName>
    </submittedName>
</protein>
<proteinExistence type="predicted"/>
<evidence type="ECO:0000313" key="1">
    <source>
        <dbReference type="EMBL" id="KAH0937660.1"/>
    </source>
</evidence>
<accession>A0ABQ8EAL2</accession>
<organism evidence="1 2">
    <name type="scientific">Brassica napus</name>
    <name type="common">Rape</name>
    <dbReference type="NCBI Taxonomy" id="3708"/>
    <lineage>
        <taxon>Eukaryota</taxon>
        <taxon>Viridiplantae</taxon>
        <taxon>Streptophyta</taxon>
        <taxon>Embryophyta</taxon>
        <taxon>Tracheophyta</taxon>
        <taxon>Spermatophyta</taxon>
        <taxon>Magnoliopsida</taxon>
        <taxon>eudicotyledons</taxon>
        <taxon>Gunneridae</taxon>
        <taxon>Pentapetalae</taxon>
        <taxon>rosids</taxon>
        <taxon>malvids</taxon>
        <taxon>Brassicales</taxon>
        <taxon>Brassicaceae</taxon>
        <taxon>Brassiceae</taxon>
        <taxon>Brassica</taxon>
    </lineage>
</organism>
<reference evidence="1 2" key="1">
    <citation type="submission" date="2021-05" db="EMBL/GenBank/DDBJ databases">
        <title>Genome Assembly of Synthetic Allotetraploid Brassica napus Reveals Homoeologous Exchanges between Subgenomes.</title>
        <authorList>
            <person name="Davis J.T."/>
        </authorList>
    </citation>
    <scope>NUCLEOTIDE SEQUENCE [LARGE SCALE GENOMIC DNA]</scope>
    <source>
        <strain evidence="2">cv. Da-Ae</strain>
        <tissue evidence="1">Seedling</tissue>
    </source>
</reference>
<dbReference type="EMBL" id="JAGKQM010000002">
    <property type="protein sequence ID" value="KAH0937660.1"/>
    <property type="molecule type" value="Genomic_DNA"/>
</dbReference>
<gene>
    <name evidence="1" type="ORF">HID58_005121</name>
</gene>